<evidence type="ECO:0000256" key="1">
    <source>
        <dbReference type="SAM" id="MobiDB-lite"/>
    </source>
</evidence>
<dbReference type="PANTHER" id="PTHR12277">
    <property type="entry name" value="ALPHA/BETA HYDROLASE DOMAIN-CONTAINING PROTEIN"/>
    <property type="match status" value="1"/>
</dbReference>
<dbReference type="Pfam" id="PF12697">
    <property type="entry name" value="Abhydrolase_6"/>
    <property type="match status" value="1"/>
</dbReference>
<sequence length="455" mass="48952">MASSPRLLPDQHRISTARGKAVRAAMVEVTASANDVSVKGSAKWALGGIIGGSAAAGLLAAGSSALALYFARRVITPARVKVEDQEVLAVIRGGPGLQLILAATPEATVEGVYGFFFDGGRGHARIGRIVSYSPAERTVQREVEAVYSGDLGTARRGYWSGAAYPDPASIGLPSEDVDVDVDGGTAPAWLVRAPQESGIWAIMVHGRGASRQECLRAVRTSRELGMSSLLITYRNDGLAPSAQDGRYGLGSTEWRDVEAAISYALERGAREVVLFGWSMGGAICLQTADLSRYHHLIRAMVLDAPVINWVNVLAHHAELNRIPSAVGRYGQLMMSHKLGRRLTGLAAPVDLKAMDWVSRAVELRTPTLIIHSVDDEYVPYGPSAALAEKNPEMVTFETFDRARHTKEWNVDPERWERLVTAWLGQQLAPRLNPGQPDPQQPQAGEFAPGEPGPAA</sequence>
<dbReference type="InterPro" id="IPR029058">
    <property type="entry name" value="AB_hydrolase_fold"/>
</dbReference>
<dbReference type="Gene3D" id="3.40.50.1820">
    <property type="entry name" value="alpha/beta hydrolase"/>
    <property type="match status" value="1"/>
</dbReference>
<gene>
    <name evidence="3" type="ORF">J2X01_003173</name>
</gene>
<dbReference type="InterPro" id="IPR000073">
    <property type="entry name" value="AB_hydrolase_1"/>
</dbReference>
<keyword evidence="4" id="KW-1185">Reference proteome</keyword>
<comment type="caution">
    <text evidence="3">The sequence shown here is derived from an EMBL/GenBank/DDBJ whole genome shotgun (WGS) entry which is preliminary data.</text>
</comment>
<dbReference type="SUPFAM" id="SSF53474">
    <property type="entry name" value="alpha/beta-Hydrolases"/>
    <property type="match status" value="1"/>
</dbReference>
<organism evidence="3 4">
    <name type="scientific">Arthrobacter ginsengisoli</name>
    <dbReference type="NCBI Taxonomy" id="1356565"/>
    <lineage>
        <taxon>Bacteria</taxon>
        <taxon>Bacillati</taxon>
        <taxon>Actinomycetota</taxon>
        <taxon>Actinomycetes</taxon>
        <taxon>Micrococcales</taxon>
        <taxon>Micrococcaceae</taxon>
        <taxon>Arthrobacter</taxon>
    </lineage>
</organism>
<protein>
    <submittedName>
        <fullName evidence="3">Pimeloyl-ACP methyl ester carboxylesterase</fullName>
    </submittedName>
</protein>
<feature type="domain" description="AB hydrolase-1" evidence="2">
    <location>
        <begin position="202"/>
        <end position="379"/>
    </location>
</feature>
<evidence type="ECO:0000313" key="3">
    <source>
        <dbReference type="EMBL" id="MDR7083873.1"/>
    </source>
</evidence>
<proteinExistence type="predicted"/>
<accession>A0ABU1UFD5</accession>
<evidence type="ECO:0000313" key="4">
    <source>
        <dbReference type="Proteomes" id="UP001252243"/>
    </source>
</evidence>
<dbReference type="Proteomes" id="UP001252243">
    <property type="component" value="Unassembled WGS sequence"/>
</dbReference>
<reference evidence="3 4" key="1">
    <citation type="submission" date="2023-07" db="EMBL/GenBank/DDBJ databases">
        <title>Sorghum-associated microbial communities from plants grown in Nebraska, USA.</title>
        <authorList>
            <person name="Schachtman D."/>
        </authorList>
    </citation>
    <scope>NUCLEOTIDE SEQUENCE [LARGE SCALE GENOMIC DNA]</scope>
    <source>
        <strain evidence="3 4">BE167</strain>
    </source>
</reference>
<name>A0ABU1UFD5_9MICC</name>
<evidence type="ECO:0000259" key="2">
    <source>
        <dbReference type="Pfam" id="PF12697"/>
    </source>
</evidence>
<feature type="region of interest" description="Disordered" evidence="1">
    <location>
        <begin position="426"/>
        <end position="455"/>
    </location>
</feature>
<dbReference type="PANTHER" id="PTHR12277:SF79">
    <property type="entry name" value="XAA-PRO DIPEPTIDYL-PEPTIDASE-RELATED"/>
    <property type="match status" value="1"/>
</dbReference>
<dbReference type="EMBL" id="JAVDVQ010000015">
    <property type="protein sequence ID" value="MDR7083873.1"/>
    <property type="molecule type" value="Genomic_DNA"/>
</dbReference>